<proteinExistence type="predicted"/>
<dbReference type="SMART" id="SM00256">
    <property type="entry name" value="FBOX"/>
    <property type="match status" value="1"/>
</dbReference>
<evidence type="ECO:0000256" key="4">
    <source>
        <dbReference type="ARBA" id="ARBA00022786"/>
    </source>
</evidence>
<dbReference type="Proteomes" id="UP000078541">
    <property type="component" value="Unassembled WGS sequence"/>
</dbReference>
<dbReference type="FunFam" id="3.10.110.10:FF:000060">
    <property type="entry name" value="Ubiquitin conjugating enzyme (UbcB)"/>
    <property type="match status" value="1"/>
</dbReference>
<evidence type="ECO:0000256" key="2">
    <source>
        <dbReference type="ARBA" id="ARBA00022679"/>
    </source>
</evidence>
<keyword evidence="10" id="KW-1185">Reference proteome</keyword>
<dbReference type="PROSITE" id="PS50181">
    <property type="entry name" value="FBOX"/>
    <property type="match status" value="1"/>
</dbReference>
<dbReference type="GO" id="GO:0061631">
    <property type="term" value="F:ubiquitin conjugating enzyme activity"/>
    <property type="evidence" value="ECO:0007669"/>
    <property type="project" value="UniProtKB-EC"/>
</dbReference>
<dbReference type="SUPFAM" id="SSF81383">
    <property type="entry name" value="F-box domain"/>
    <property type="match status" value="1"/>
</dbReference>
<reference evidence="9 10" key="1">
    <citation type="submission" date="2016-03" db="EMBL/GenBank/DDBJ databases">
        <title>Trachymyrmex septentrionalis WGS genome.</title>
        <authorList>
            <person name="Nygaard S."/>
            <person name="Hu H."/>
            <person name="Boomsma J."/>
            <person name="Zhang G."/>
        </authorList>
    </citation>
    <scope>NUCLEOTIDE SEQUENCE [LARGE SCALE GENOMIC DNA]</scope>
    <source>
        <strain evidence="9">Tsep2-gDNA-1</strain>
        <tissue evidence="9">Whole body</tissue>
    </source>
</reference>
<feature type="compositionally biased region" description="Low complexity" evidence="6">
    <location>
        <begin position="115"/>
        <end position="131"/>
    </location>
</feature>
<dbReference type="InterPro" id="IPR036047">
    <property type="entry name" value="F-box-like_dom_sf"/>
</dbReference>
<dbReference type="InterPro" id="IPR001810">
    <property type="entry name" value="F-box_dom"/>
</dbReference>
<evidence type="ECO:0000313" key="10">
    <source>
        <dbReference type="Proteomes" id="UP000078541"/>
    </source>
</evidence>
<evidence type="ECO:0000259" key="8">
    <source>
        <dbReference type="PROSITE" id="PS50181"/>
    </source>
</evidence>
<evidence type="ECO:0000259" key="7">
    <source>
        <dbReference type="PROSITE" id="PS50127"/>
    </source>
</evidence>
<dbReference type="SUPFAM" id="SSF54495">
    <property type="entry name" value="UBC-like"/>
    <property type="match status" value="1"/>
</dbReference>
<dbReference type="InterPro" id="IPR016135">
    <property type="entry name" value="UBQ-conjugating_enzyme/RWD"/>
</dbReference>
<organism evidence="9 10">
    <name type="scientific">Trachymyrmex septentrionalis</name>
    <dbReference type="NCBI Taxonomy" id="34720"/>
    <lineage>
        <taxon>Eukaryota</taxon>
        <taxon>Metazoa</taxon>
        <taxon>Ecdysozoa</taxon>
        <taxon>Arthropoda</taxon>
        <taxon>Hexapoda</taxon>
        <taxon>Insecta</taxon>
        <taxon>Pterygota</taxon>
        <taxon>Neoptera</taxon>
        <taxon>Endopterygota</taxon>
        <taxon>Hymenoptera</taxon>
        <taxon>Apocrita</taxon>
        <taxon>Aculeata</taxon>
        <taxon>Formicoidea</taxon>
        <taxon>Formicidae</taxon>
        <taxon>Myrmicinae</taxon>
        <taxon>Trachymyrmex</taxon>
    </lineage>
</organism>
<dbReference type="PROSITE" id="PS50127">
    <property type="entry name" value="UBC_2"/>
    <property type="match status" value="1"/>
</dbReference>
<evidence type="ECO:0000256" key="5">
    <source>
        <dbReference type="ARBA" id="ARBA00022840"/>
    </source>
</evidence>
<feature type="domain" description="F-box" evidence="8">
    <location>
        <begin position="285"/>
        <end position="334"/>
    </location>
</feature>
<feature type="domain" description="UBC core" evidence="7">
    <location>
        <begin position="385"/>
        <end position="531"/>
    </location>
</feature>
<keyword evidence="2" id="KW-0808">Transferase</keyword>
<evidence type="ECO:0000256" key="1">
    <source>
        <dbReference type="ARBA" id="ARBA00012486"/>
    </source>
</evidence>
<dbReference type="Pfam" id="PF12937">
    <property type="entry name" value="F-box-like"/>
    <property type="match status" value="1"/>
</dbReference>
<feature type="region of interest" description="Disordered" evidence="6">
    <location>
        <begin position="112"/>
        <end position="136"/>
    </location>
</feature>
<dbReference type="AlphaFoldDB" id="A0A195ETL4"/>
<keyword evidence="3" id="KW-0547">Nucleotide-binding</keyword>
<dbReference type="InterPro" id="IPR000608">
    <property type="entry name" value="UBC"/>
</dbReference>
<evidence type="ECO:0000256" key="6">
    <source>
        <dbReference type="SAM" id="MobiDB-lite"/>
    </source>
</evidence>
<accession>A0A195ETL4</accession>
<gene>
    <name evidence="9" type="ORF">ALC56_14487</name>
</gene>
<protein>
    <recommendedName>
        <fullName evidence="1">E2 ubiquitin-conjugating enzyme</fullName>
        <ecNumber evidence="1">2.3.2.23</ecNumber>
    </recommendedName>
</protein>
<dbReference type="SMART" id="SM00212">
    <property type="entry name" value="UBCc"/>
    <property type="match status" value="1"/>
</dbReference>
<dbReference type="Gene3D" id="3.10.110.10">
    <property type="entry name" value="Ubiquitin Conjugating Enzyme"/>
    <property type="match status" value="1"/>
</dbReference>
<dbReference type="Pfam" id="PF00179">
    <property type="entry name" value="UQ_con"/>
    <property type="match status" value="1"/>
</dbReference>
<evidence type="ECO:0000313" key="9">
    <source>
        <dbReference type="EMBL" id="KYN31219.1"/>
    </source>
</evidence>
<dbReference type="InterPro" id="IPR050113">
    <property type="entry name" value="Ub_conjugating_enzyme"/>
</dbReference>
<dbReference type="PANTHER" id="PTHR24067">
    <property type="entry name" value="UBIQUITIN-CONJUGATING ENZYME E2"/>
    <property type="match status" value="1"/>
</dbReference>
<keyword evidence="5" id="KW-0067">ATP-binding</keyword>
<name>A0A195ETL4_9HYME</name>
<evidence type="ECO:0000256" key="3">
    <source>
        <dbReference type="ARBA" id="ARBA00022741"/>
    </source>
</evidence>
<sequence>MAGDKIVDCTQNGNSEKISENGDLSLSINLEDDFVESIEYVPCPEFQFSTTACYICNGYYGPCFEEPVCATCHAFVFPNDIDLLQMPIFSEKTDDEDSGNDEPTDLYYNHERRTSQQQQNSPQSVNPNIPNAQQNPLNHNANISRRCYPQYQNVTPQQCNYHMLQSNSNSNSIDICVGSARNASASRDVNLDLQSMVCRTRVDCHQNCANRNDLNAHDRVEENLRSMPEMFALGHDGQNNEPGQYHWNYRVYEDVGEPSRPYNLSERLEILSNHKHIEHEPINEPGLVERLPPEVLLAIFSHLDDISLWSAANVCRRWCGLLSTHVTQLQWKQHVKLRWPLYKPIGCIKNWYKVYDHLASSAPCRTCLAQTSLQSRPARMEENSWRRNRLRSELKSLRIDPPEGIEAMPLDHMCCHWQATITGPVGSPYEGGLFYLYLQVPFSYPMCPPIVRFLTKILHPNVSRHGDVGIDSIHHNWSLALTISKVLISVQSLLTDPYCQVCMEPELGEMYMSDREKFEEVARAWTWRYAMHDVVTPL</sequence>
<dbReference type="GO" id="GO:0005524">
    <property type="term" value="F:ATP binding"/>
    <property type="evidence" value="ECO:0007669"/>
    <property type="project" value="UniProtKB-KW"/>
</dbReference>
<dbReference type="EC" id="2.3.2.23" evidence="1"/>
<dbReference type="CDD" id="cd09917">
    <property type="entry name" value="F-box_SF"/>
    <property type="match status" value="1"/>
</dbReference>
<dbReference type="CDD" id="cd23826">
    <property type="entry name" value="UEV_Morgue-like"/>
    <property type="match status" value="1"/>
</dbReference>
<dbReference type="STRING" id="34720.A0A195ETL4"/>
<dbReference type="Gene3D" id="1.20.1280.50">
    <property type="match status" value="1"/>
</dbReference>
<keyword evidence="4" id="KW-0833">Ubl conjugation pathway</keyword>
<dbReference type="EMBL" id="KQ981986">
    <property type="protein sequence ID" value="KYN31219.1"/>
    <property type="molecule type" value="Genomic_DNA"/>
</dbReference>